<comment type="similarity">
    <text evidence="2">Belongs to the actin-binding proteins ADF family. Twinfilin subfamily.</text>
</comment>
<dbReference type="OrthoDB" id="10006997at2759"/>
<evidence type="ECO:0000313" key="10">
    <source>
        <dbReference type="EMBL" id="KAJ1975371.1"/>
    </source>
</evidence>
<evidence type="ECO:0000259" key="9">
    <source>
        <dbReference type="PROSITE" id="PS51263"/>
    </source>
</evidence>
<comment type="subcellular location">
    <subcellularLocation>
        <location evidence="1">Cytoplasm</location>
        <location evidence="1">Cytoskeleton</location>
    </subcellularLocation>
</comment>
<dbReference type="GO" id="GO:0030042">
    <property type="term" value="P:actin filament depolymerization"/>
    <property type="evidence" value="ECO:0007669"/>
    <property type="project" value="TreeGrafter"/>
</dbReference>
<dbReference type="Gene3D" id="3.40.20.10">
    <property type="entry name" value="Severin"/>
    <property type="match status" value="2"/>
</dbReference>
<dbReference type="PANTHER" id="PTHR13759:SF1">
    <property type="entry name" value="TWINFILIN"/>
    <property type="match status" value="1"/>
</dbReference>
<evidence type="ECO:0000256" key="7">
    <source>
        <dbReference type="ARBA" id="ARBA00038532"/>
    </source>
</evidence>
<accession>A0A9W8E879</accession>
<feature type="region of interest" description="Disordered" evidence="8">
    <location>
        <begin position="127"/>
        <end position="149"/>
    </location>
</feature>
<protein>
    <submittedName>
        <fullName evidence="10">Twinfilin-1</fullName>
    </submittedName>
</protein>
<dbReference type="InterPro" id="IPR028458">
    <property type="entry name" value="Twinfilin"/>
</dbReference>
<gene>
    <name evidence="10" type="primary">TWF1_2</name>
    <name evidence="10" type="ORF">H4R34_004362</name>
</gene>
<keyword evidence="6" id="KW-0206">Cytoskeleton</keyword>
<proteinExistence type="inferred from homology"/>
<dbReference type="GO" id="GO:0003785">
    <property type="term" value="F:actin monomer binding"/>
    <property type="evidence" value="ECO:0007669"/>
    <property type="project" value="TreeGrafter"/>
</dbReference>
<comment type="subunit">
    <text evidence="7">Interacts with G-actin; ADP-actin form.</text>
</comment>
<dbReference type="Proteomes" id="UP001151582">
    <property type="component" value="Unassembled WGS sequence"/>
</dbReference>
<evidence type="ECO:0000256" key="4">
    <source>
        <dbReference type="ARBA" id="ARBA00022737"/>
    </source>
</evidence>
<feature type="compositionally biased region" description="Low complexity" evidence="8">
    <location>
        <begin position="413"/>
        <end position="430"/>
    </location>
</feature>
<dbReference type="GO" id="GO:0051015">
    <property type="term" value="F:actin filament binding"/>
    <property type="evidence" value="ECO:0007669"/>
    <property type="project" value="TreeGrafter"/>
</dbReference>
<evidence type="ECO:0000313" key="11">
    <source>
        <dbReference type="Proteomes" id="UP001151582"/>
    </source>
</evidence>
<keyword evidence="3" id="KW-0963">Cytoplasm</keyword>
<evidence type="ECO:0000256" key="6">
    <source>
        <dbReference type="ARBA" id="ARBA00023212"/>
    </source>
</evidence>
<dbReference type="GO" id="GO:0005737">
    <property type="term" value="C:cytoplasm"/>
    <property type="evidence" value="ECO:0007669"/>
    <property type="project" value="TreeGrafter"/>
</dbReference>
<keyword evidence="5" id="KW-0009">Actin-binding</keyword>
<evidence type="ECO:0000256" key="3">
    <source>
        <dbReference type="ARBA" id="ARBA00022490"/>
    </source>
</evidence>
<dbReference type="EMBL" id="JANBQB010000535">
    <property type="protein sequence ID" value="KAJ1975371.1"/>
    <property type="molecule type" value="Genomic_DNA"/>
</dbReference>
<keyword evidence="4" id="KW-0677">Repeat</keyword>
<dbReference type="SUPFAM" id="SSF55753">
    <property type="entry name" value="Actin depolymerizing proteins"/>
    <property type="match status" value="2"/>
</dbReference>
<comment type="caution">
    <text evidence="10">The sequence shown here is derived from an EMBL/GenBank/DDBJ whole genome shotgun (WGS) entry which is preliminary data.</text>
</comment>
<feature type="region of interest" description="Disordered" evidence="8">
    <location>
        <begin position="406"/>
        <end position="443"/>
    </location>
</feature>
<name>A0A9W8E879_9FUNG</name>
<dbReference type="InterPro" id="IPR029006">
    <property type="entry name" value="ADF-H/Gelsolin-like_dom_sf"/>
</dbReference>
<evidence type="ECO:0000256" key="2">
    <source>
        <dbReference type="ARBA" id="ARBA00009557"/>
    </source>
</evidence>
<dbReference type="InterPro" id="IPR002108">
    <property type="entry name" value="ADF-H"/>
</dbReference>
<evidence type="ECO:0000256" key="8">
    <source>
        <dbReference type="SAM" id="MobiDB-lite"/>
    </source>
</evidence>
<dbReference type="PROSITE" id="PS51263">
    <property type="entry name" value="ADF_H"/>
    <property type="match status" value="1"/>
</dbReference>
<reference evidence="10" key="1">
    <citation type="submission" date="2022-07" db="EMBL/GenBank/DDBJ databases">
        <title>Phylogenomic reconstructions and comparative analyses of Kickxellomycotina fungi.</title>
        <authorList>
            <person name="Reynolds N.K."/>
            <person name="Stajich J.E."/>
            <person name="Barry K."/>
            <person name="Grigoriev I.V."/>
            <person name="Crous P."/>
            <person name="Smith M.E."/>
        </authorList>
    </citation>
    <scope>NUCLEOTIDE SEQUENCE</scope>
    <source>
        <strain evidence="10">RSA 567</strain>
    </source>
</reference>
<sequence length="443" mass="48031">MKLSAELQERLVSIRDKQESSTNVLKIIIEGGQFTLAASKEGPVSSGPRYNVLESLVDEAKPAYFLIQRDAGKWCFITWVPDGGKVSVRDRMLYASSQSALKFAVGFGCIADTVHLTSMDDICPRFRKGSANTPSTDRASPLSPRQAMSRHELDKLEALQMEDRARTERLARINSLSTFNDHGSTNKATPAAVSGGFHVVALPFTMAASNAVKSFLSGTPASPDNNDASSKGNILELKITADKSKVDLANTHRCDDIGAKFPVTTDEPRFYAIQFPDGPYAKETILVYLCPDQSPPKWRMVYSTAFASVVDEFGRLECTLDYKISLFSPTECTFGKLAEKIRSQSAQKLSRSRSLHDIINYHNNHSPAATDAAARVGRYTYKRNPNEAMASHPVYGLMATAFSERSLNGGSSGPSPGSPGSASTSSSLSGPKKKVVIPPPGAY</sequence>
<dbReference type="Pfam" id="PF00241">
    <property type="entry name" value="Cofilin_ADF"/>
    <property type="match status" value="2"/>
</dbReference>
<dbReference type="SMART" id="SM00102">
    <property type="entry name" value="ADF"/>
    <property type="match status" value="1"/>
</dbReference>
<dbReference type="AlphaFoldDB" id="A0A9W8E879"/>
<evidence type="ECO:0000256" key="5">
    <source>
        <dbReference type="ARBA" id="ARBA00023203"/>
    </source>
</evidence>
<feature type="domain" description="ADF-H" evidence="9">
    <location>
        <begin position="1"/>
        <end position="132"/>
    </location>
</feature>
<dbReference type="GO" id="GO:0005884">
    <property type="term" value="C:actin filament"/>
    <property type="evidence" value="ECO:0007669"/>
    <property type="project" value="TreeGrafter"/>
</dbReference>
<dbReference type="GO" id="GO:0051016">
    <property type="term" value="P:barbed-end actin filament capping"/>
    <property type="evidence" value="ECO:0007669"/>
    <property type="project" value="TreeGrafter"/>
</dbReference>
<dbReference type="PANTHER" id="PTHR13759">
    <property type="entry name" value="TWINFILIN"/>
    <property type="match status" value="1"/>
</dbReference>
<evidence type="ECO:0000256" key="1">
    <source>
        <dbReference type="ARBA" id="ARBA00004245"/>
    </source>
</evidence>
<organism evidence="10 11">
    <name type="scientific">Dimargaris verticillata</name>
    <dbReference type="NCBI Taxonomy" id="2761393"/>
    <lineage>
        <taxon>Eukaryota</taxon>
        <taxon>Fungi</taxon>
        <taxon>Fungi incertae sedis</taxon>
        <taxon>Zoopagomycota</taxon>
        <taxon>Kickxellomycotina</taxon>
        <taxon>Dimargaritomycetes</taxon>
        <taxon>Dimargaritales</taxon>
        <taxon>Dimargaritaceae</taxon>
        <taxon>Dimargaris</taxon>
    </lineage>
</organism>
<keyword evidence="11" id="KW-1185">Reference proteome</keyword>